<dbReference type="PANTHER" id="PTHR10584:SF166">
    <property type="entry name" value="RIBOKINASE"/>
    <property type="match status" value="1"/>
</dbReference>
<dbReference type="EMBL" id="WOTB01000010">
    <property type="protein sequence ID" value="NHN84836.1"/>
    <property type="molecule type" value="Genomic_DNA"/>
</dbReference>
<keyword evidence="2" id="KW-0418">Kinase</keyword>
<dbReference type="InterPro" id="IPR029056">
    <property type="entry name" value="Ribokinase-like"/>
</dbReference>
<dbReference type="PANTHER" id="PTHR10584">
    <property type="entry name" value="SUGAR KINASE"/>
    <property type="match status" value="1"/>
</dbReference>
<dbReference type="Gene3D" id="3.40.1190.20">
    <property type="match status" value="1"/>
</dbReference>
<dbReference type="SUPFAM" id="SSF53613">
    <property type="entry name" value="Ribokinase-like"/>
    <property type="match status" value="1"/>
</dbReference>
<sequence>MLKAGRYGNTGAGRSVSVTGWGSRGNPGAVNAGYCVFFPIFADCNLPGDTLKWLLHQRLTGKFSLAVNTVSRSKARRLRGLLHGVDLLFTNSAEAAALLPDETEIPDERICKALLSAGAGGVICTQGGDGLLLAQPGYLQFLPAPRAVVVDVTGAGDALVGGTLSALPEGNSLMDACRFGMVVAALTVESNDSVSSLLTRTLVQENMRRYVN</sequence>
<evidence type="ECO:0000313" key="5">
    <source>
        <dbReference type="Proteomes" id="UP000635278"/>
    </source>
</evidence>
<evidence type="ECO:0000313" key="4">
    <source>
        <dbReference type="EMBL" id="NHN84836.1"/>
    </source>
</evidence>
<dbReference type="RefSeq" id="WP_173583230.1">
    <property type="nucleotide sequence ID" value="NZ_WOTB01000010.1"/>
</dbReference>
<proteinExistence type="predicted"/>
<evidence type="ECO:0000256" key="1">
    <source>
        <dbReference type="ARBA" id="ARBA00022679"/>
    </source>
</evidence>
<evidence type="ECO:0000259" key="3">
    <source>
        <dbReference type="Pfam" id="PF00294"/>
    </source>
</evidence>
<feature type="domain" description="Carbohydrate kinase PfkB" evidence="3">
    <location>
        <begin position="43"/>
        <end position="197"/>
    </location>
</feature>
<dbReference type="Pfam" id="PF00294">
    <property type="entry name" value="PfkB"/>
    <property type="match status" value="1"/>
</dbReference>
<accession>A0ABX0JN59</accession>
<dbReference type="Proteomes" id="UP000635278">
    <property type="component" value="Unassembled WGS sequence"/>
</dbReference>
<dbReference type="InterPro" id="IPR011611">
    <property type="entry name" value="PfkB_dom"/>
</dbReference>
<protein>
    <recommendedName>
        <fullName evidence="3">Carbohydrate kinase PfkB domain-containing protein</fullName>
    </recommendedName>
</protein>
<keyword evidence="1" id="KW-0808">Transferase</keyword>
<evidence type="ECO:0000256" key="2">
    <source>
        <dbReference type="ARBA" id="ARBA00022777"/>
    </source>
</evidence>
<organism evidence="4 5">
    <name type="scientific">Acetobacter musti</name>
    <dbReference type="NCBI Taxonomy" id="864732"/>
    <lineage>
        <taxon>Bacteria</taxon>
        <taxon>Pseudomonadati</taxon>
        <taxon>Pseudomonadota</taxon>
        <taxon>Alphaproteobacteria</taxon>
        <taxon>Acetobacterales</taxon>
        <taxon>Acetobacteraceae</taxon>
        <taxon>Acetobacter</taxon>
    </lineage>
</organism>
<keyword evidence="5" id="KW-1185">Reference proteome</keyword>
<comment type="caution">
    <text evidence="4">The sequence shown here is derived from an EMBL/GenBank/DDBJ whole genome shotgun (WGS) entry which is preliminary data.</text>
</comment>
<reference evidence="4 5" key="1">
    <citation type="journal article" date="2020" name="Int. J. Syst. Evol. Microbiol.">
        <title>Novel acetic acid bacteria from cider fermentations: Acetobacter conturbans sp. nov. and Acetobacter fallax sp. nov.</title>
        <authorList>
            <person name="Sombolestani A.S."/>
            <person name="Cleenwerck I."/>
            <person name="Cnockaert M."/>
            <person name="Borremans W."/>
            <person name="Wieme A.D."/>
            <person name="De Vuyst L."/>
            <person name="Vandamme P."/>
        </authorList>
    </citation>
    <scope>NUCLEOTIDE SEQUENCE [LARGE SCALE GENOMIC DNA]</scope>
    <source>
        <strain evidence="4 5">LMG 30640</strain>
    </source>
</reference>
<name>A0ABX0JN59_9PROT</name>
<gene>
    <name evidence="4" type="ORF">GOB93_09310</name>
</gene>